<name>A0A7C9M453_9DEIO</name>
<reference evidence="1 2" key="1">
    <citation type="submission" date="2019-12" db="EMBL/GenBank/DDBJ databases">
        <title>Deinococcus sp. HMF7620 Genome sequencing and assembly.</title>
        <authorList>
            <person name="Kang H."/>
            <person name="Kim H."/>
            <person name="Joh K."/>
        </authorList>
    </citation>
    <scope>NUCLEOTIDE SEQUENCE [LARGE SCALE GENOMIC DNA]</scope>
    <source>
        <strain evidence="1 2">HMF7620</strain>
    </source>
</reference>
<dbReference type="AlphaFoldDB" id="A0A7C9M453"/>
<evidence type="ECO:0000313" key="1">
    <source>
        <dbReference type="EMBL" id="MVN88762.1"/>
    </source>
</evidence>
<protein>
    <recommendedName>
        <fullName evidence="3">HEPN domain-containing protein</fullName>
    </recommendedName>
</protein>
<keyword evidence="2" id="KW-1185">Reference proteome</keyword>
<comment type="caution">
    <text evidence="1">The sequence shown here is derived from an EMBL/GenBank/DDBJ whole genome shotgun (WGS) entry which is preliminary data.</text>
</comment>
<dbReference type="Proteomes" id="UP000483286">
    <property type="component" value="Unassembled WGS sequence"/>
</dbReference>
<organism evidence="1 2">
    <name type="scientific">Deinococcus arboris</name>
    <dbReference type="NCBI Taxonomy" id="2682977"/>
    <lineage>
        <taxon>Bacteria</taxon>
        <taxon>Thermotogati</taxon>
        <taxon>Deinococcota</taxon>
        <taxon>Deinococci</taxon>
        <taxon>Deinococcales</taxon>
        <taxon>Deinococcaceae</taxon>
        <taxon>Deinococcus</taxon>
    </lineage>
</organism>
<evidence type="ECO:0000313" key="2">
    <source>
        <dbReference type="Proteomes" id="UP000483286"/>
    </source>
</evidence>
<gene>
    <name evidence="1" type="ORF">GO986_18650</name>
</gene>
<proteinExistence type="predicted"/>
<evidence type="ECO:0008006" key="3">
    <source>
        <dbReference type="Google" id="ProtNLM"/>
    </source>
</evidence>
<accession>A0A7C9M453</accession>
<sequence>MSPSQEQHIEQAKRNLVALGSLPDDAYEWRITIMMYTALHAVEALLIKKETKMATDHYGGYSTALQSIGQTDLSVHFLNLVQAAQKARYDCLPVDKLKKLCTAQEKHFQEAKTKLFSLGIRF</sequence>
<dbReference type="EMBL" id="WQLB01000034">
    <property type="protein sequence ID" value="MVN88762.1"/>
    <property type="molecule type" value="Genomic_DNA"/>
</dbReference>